<evidence type="ECO:0000259" key="3">
    <source>
        <dbReference type="PROSITE" id="PS51186"/>
    </source>
</evidence>
<dbReference type="InterPro" id="IPR016181">
    <property type="entry name" value="Acyl_CoA_acyltransferase"/>
</dbReference>
<dbReference type="PANTHER" id="PTHR43877">
    <property type="entry name" value="AMINOALKYLPHOSPHONATE N-ACETYLTRANSFERASE-RELATED-RELATED"/>
    <property type="match status" value="1"/>
</dbReference>
<dbReference type="InterPro" id="IPR050832">
    <property type="entry name" value="Bact_Acetyltransf"/>
</dbReference>
<evidence type="ECO:0000256" key="1">
    <source>
        <dbReference type="ARBA" id="ARBA00022679"/>
    </source>
</evidence>
<dbReference type="Pfam" id="PF00583">
    <property type="entry name" value="Acetyltransf_1"/>
    <property type="match status" value="1"/>
</dbReference>
<evidence type="ECO:0000313" key="4">
    <source>
        <dbReference type="EMBL" id="AGH99021.1"/>
    </source>
</evidence>
<gene>
    <name evidence="4" type="ORF">A11S_2225</name>
</gene>
<dbReference type="PANTHER" id="PTHR43877:SF1">
    <property type="entry name" value="ACETYLTRANSFERASE"/>
    <property type="match status" value="1"/>
</dbReference>
<dbReference type="InterPro" id="IPR000182">
    <property type="entry name" value="GNAT_dom"/>
</dbReference>
<evidence type="ECO:0000313" key="5">
    <source>
        <dbReference type="Proteomes" id="UP000011932"/>
    </source>
</evidence>
<proteinExistence type="predicted"/>
<dbReference type="PROSITE" id="PS51186">
    <property type="entry name" value="GNAT"/>
    <property type="match status" value="1"/>
</dbReference>
<keyword evidence="1 4" id="KW-0808">Transferase</keyword>
<evidence type="ECO:0000256" key="2">
    <source>
        <dbReference type="ARBA" id="ARBA00023315"/>
    </source>
</evidence>
<dbReference type="KEGG" id="man:A11S_2225"/>
<dbReference type="OrthoDB" id="273614at2"/>
<protein>
    <submittedName>
        <fullName evidence="4">GCN5-related N-acetyltransferase</fullName>
    </submittedName>
</protein>
<dbReference type="STRING" id="349215.A11S_2225"/>
<reference evidence="4 5" key="1">
    <citation type="journal article" date="2013" name="ISME J.">
        <title>By their genes ye shall know them: genomic signatures of predatory bacteria.</title>
        <authorList>
            <person name="Pasternak Z."/>
            <person name="Pietrokovski S."/>
            <person name="Rotem O."/>
            <person name="Gophna U."/>
            <person name="Lurie-Weinberger M.N."/>
            <person name="Jurkevitch E."/>
        </authorList>
    </citation>
    <scope>NUCLEOTIDE SEQUENCE [LARGE SCALE GENOMIC DNA]</scope>
    <source>
        <strain evidence="4">EPB</strain>
    </source>
</reference>
<sequence>MAIRAATHDDIDVLARILVSGLHATYDGLVDPDWLAAKTEDEYRGKWREWLDSDGFSALVSCLPDGSPVGVVSFGKLKTPPPGVSLIRPLYTAEIYAIYILPDHWRQGHGLALMQAATQALLDMKHKSMCLWALEANKRAGAFYTTLGGQRIGKREIEAGSRKAREVCFGWRDTKPILAMKKQDSA</sequence>
<name>M4VLN3_9BACT</name>
<feature type="domain" description="N-acetyltransferase" evidence="3">
    <location>
        <begin position="1"/>
        <end position="178"/>
    </location>
</feature>
<dbReference type="GO" id="GO:0016747">
    <property type="term" value="F:acyltransferase activity, transferring groups other than amino-acyl groups"/>
    <property type="evidence" value="ECO:0007669"/>
    <property type="project" value="InterPro"/>
</dbReference>
<dbReference type="CDD" id="cd04301">
    <property type="entry name" value="NAT_SF"/>
    <property type="match status" value="1"/>
</dbReference>
<dbReference type="EMBL" id="CP003538">
    <property type="protein sequence ID" value="AGH99021.1"/>
    <property type="molecule type" value="Genomic_DNA"/>
</dbReference>
<dbReference type="HOGENOM" id="CLU_013985_18_2_5"/>
<dbReference type="AlphaFoldDB" id="M4VLN3"/>
<organism evidence="4 5">
    <name type="scientific">Micavibrio aeruginosavorus EPB</name>
    <dbReference type="NCBI Taxonomy" id="349215"/>
    <lineage>
        <taxon>Bacteria</taxon>
        <taxon>Pseudomonadati</taxon>
        <taxon>Bdellovibrionota</taxon>
        <taxon>Bdellovibrionia</taxon>
        <taxon>Bdellovibrionales</taxon>
        <taxon>Pseudobdellovibrionaceae</taxon>
        <taxon>Micavibrio</taxon>
    </lineage>
</organism>
<accession>M4VLN3</accession>
<keyword evidence="2" id="KW-0012">Acyltransferase</keyword>
<dbReference type="SUPFAM" id="SSF55729">
    <property type="entry name" value="Acyl-CoA N-acyltransferases (Nat)"/>
    <property type="match status" value="1"/>
</dbReference>
<dbReference type="Gene3D" id="3.40.630.30">
    <property type="match status" value="1"/>
</dbReference>
<dbReference type="Proteomes" id="UP000011932">
    <property type="component" value="Chromosome"/>
</dbReference>